<dbReference type="GO" id="GO:0031201">
    <property type="term" value="C:SNARE complex"/>
    <property type="evidence" value="ECO:0007669"/>
    <property type="project" value="TreeGrafter"/>
</dbReference>
<proteinExistence type="inferred from homology"/>
<reference evidence="5 6" key="1">
    <citation type="submission" date="2019-06" db="EMBL/GenBank/DDBJ databases">
        <title>Draft genomes of female and male turbot (Scophthalmus maximus).</title>
        <authorList>
            <person name="Xu H."/>
            <person name="Xu X.-W."/>
            <person name="Shao C."/>
            <person name="Chen S."/>
        </authorList>
    </citation>
    <scope>NUCLEOTIDE SEQUENCE [LARGE SCALE GENOMIC DNA]</scope>
    <source>
        <strain evidence="5">Ysfricsl-2016a</strain>
        <tissue evidence="5">Blood</tissue>
    </source>
</reference>
<evidence type="ECO:0000256" key="3">
    <source>
        <dbReference type="SAM" id="Coils"/>
    </source>
</evidence>
<dbReference type="GO" id="GO:0000149">
    <property type="term" value="F:SNARE binding"/>
    <property type="evidence" value="ECO:0007669"/>
    <property type="project" value="TreeGrafter"/>
</dbReference>
<keyword evidence="2 3" id="KW-0175">Coiled coil</keyword>
<comment type="similarity">
    <text evidence="1">Belongs to the syntaxin family.</text>
</comment>
<dbReference type="Gene3D" id="1.20.58.70">
    <property type="match status" value="1"/>
</dbReference>
<dbReference type="GO" id="GO:0031629">
    <property type="term" value="P:synaptic vesicle fusion to presynaptic active zone membrane"/>
    <property type="evidence" value="ECO:0007669"/>
    <property type="project" value="TreeGrafter"/>
</dbReference>
<dbReference type="Pfam" id="PF00804">
    <property type="entry name" value="Syntaxin"/>
    <property type="match status" value="1"/>
</dbReference>
<comment type="caution">
    <text evidence="5">The sequence shown here is derived from an EMBL/GenBank/DDBJ whole genome shotgun (WGS) entry which is preliminary data.</text>
</comment>
<dbReference type="InterPro" id="IPR000727">
    <property type="entry name" value="T_SNARE_dom"/>
</dbReference>
<dbReference type="PROSITE" id="PS50192">
    <property type="entry name" value="T_SNARE"/>
    <property type="match status" value="1"/>
</dbReference>
<dbReference type="GO" id="GO:0005484">
    <property type="term" value="F:SNAP receptor activity"/>
    <property type="evidence" value="ECO:0007669"/>
    <property type="project" value="TreeGrafter"/>
</dbReference>
<feature type="coiled-coil region" evidence="3">
    <location>
        <begin position="187"/>
        <end position="214"/>
    </location>
</feature>
<accession>A0A6A4SGS0</accession>
<dbReference type="CDD" id="cd00179">
    <property type="entry name" value="SynN"/>
    <property type="match status" value="1"/>
</dbReference>
<dbReference type="InterPro" id="IPR010989">
    <property type="entry name" value="SNARE"/>
</dbReference>
<evidence type="ECO:0000259" key="4">
    <source>
        <dbReference type="PROSITE" id="PS50192"/>
    </source>
</evidence>
<dbReference type="SUPFAM" id="SSF47661">
    <property type="entry name" value="t-snare proteins"/>
    <property type="match status" value="1"/>
</dbReference>
<organism evidence="5 6">
    <name type="scientific">Scophthalmus maximus</name>
    <name type="common">Turbot</name>
    <name type="synonym">Psetta maxima</name>
    <dbReference type="NCBI Taxonomy" id="52904"/>
    <lineage>
        <taxon>Eukaryota</taxon>
        <taxon>Metazoa</taxon>
        <taxon>Chordata</taxon>
        <taxon>Craniata</taxon>
        <taxon>Vertebrata</taxon>
        <taxon>Euteleostomi</taxon>
        <taxon>Actinopterygii</taxon>
        <taxon>Neopterygii</taxon>
        <taxon>Teleostei</taxon>
        <taxon>Neoteleostei</taxon>
        <taxon>Acanthomorphata</taxon>
        <taxon>Carangaria</taxon>
        <taxon>Pleuronectiformes</taxon>
        <taxon>Pleuronectoidei</taxon>
        <taxon>Scophthalmidae</taxon>
        <taxon>Scophthalmus</taxon>
    </lineage>
</organism>
<gene>
    <name evidence="5" type="ORF">F2P81_015645</name>
</gene>
<evidence type="ECO:0000256" key="1">
    <source>
        <dbReference type="ARBA" id="ARBA00009063"/>
    </source>
</evidence>
<dbReference type="SMART" id="SM00397">
    <property type="entry name" value="t_SNARE"/>
    <property type="match status" value="1"/>
</dbReference>
<feature type="domain" description="T-SNARE coiled-coil homology" evidence="4">
    <location>
        <begin position="307"/>
        <end position="369"/>
    </location>
</feature>
<dbReference type="InterPro" id="IPR006011">
    <property type="entry name" value="Syntaxin_N"/>
</dbReference>
<dbReference type="GO" id="GO:0048787">
    <property type="term" value="C:presynaptic active zone membrane"/>
    <property type="evidence" value="ECO:0007669"/>
    <property type="project" value="TreeGrafter"/>
</dbReference>
<name>A0A6A4SGS0_SCOMX</name>
<dbReference type="Proteomes" id="UP000438429">
    <property type="component" value="Unassembled WGS sequence"/>
</dbReference>
<dbReference type="AlphaFoldDB" id="A0A6A4SGS0"/>
<dbReference type="PANTHER" id="PTHR19957">
    <property type="entry name" value="SYNTAXIN"/>
    <property type="match status" value="1"/>
</dbReference>
<dbReference type="GO" id="GO:0008021">
    <property type="term" value="C:synaptic vesicle"/>
    <property type="evidence" value="ECO:0007669"/>
    <property type="project" value="TreeGrafter"/>
</dbReference>
<dbReference type="EMBL" id="VEVO01000014">
    <property type="protein sequence ID" value="KAF0031090.1"/>
    <property type="molecule type" value="Genomic_DNA"/>
</dbReference>
<dbReference type="SMART" id="SM00503">
    <property type="entry name" value="SynN"/>
    <property type="match status" value="1"/>
</dbReference>
<dbReference type="GO" id="GO:0048278">
    <property type="term" value="P:vesicle docking"/>
    <property type="evidence" value="ECO:0007669"/>
    <property type="project" value="TreeGrafter"/>
</dbReference>
<dbReference type="InterPro" id="IPR045242">
    <property type="entry name" value="Syntaxin"/>
</dbReference>
<dbReference type="Gene3D" id="1.20.5.110">
    <property type="match status" value="1"/>
</dbReference>
<dbReference type="GO" id="GO:0006886">
    <property type="term" value="P:intracellular protein transport"/>
    <property type="evidence" value="ECO:0007669"/>
    <property type="project" value="TreeGrafter"/>
</dbReference>
<evidence type="ECO:0000313" key="6">
    <source>
        <dbReference type="Proteomes" id="UP000438429"/>
    </source>
</evidence>
<protein>
    <recommendedName>
        <fullName evidence="4">t-SNARE coiled-coil homology domain-containing protein</fullName>
    </recommendedName>
</protein>
<sequence length="400" mass="45861">MNTEIYKRQMTCRFAPQSPFVVVVALRLWGMWHGEMSCHSFLNVHLTLRKKGFCSFEMIYASDAFKVVGTQHHRGGEDLTLKPCSVFPVSFLTITQEADLYKSLSILHRSGKKATLQVSERIGYLFLCELLRLSLRDAEILPVLRAQTLIQVGEVRSLIEKISRQAEEVERGHGAILSSTNPDRRNKHKLEQLNREIKKNAHSVRAKLRSMQKNFPVEENGNNASVIQRIEKNQHSHLTRWFAEVMRSYHNAQISFREKCKAQIQRQLEIVDKSTTDEELEVMLLRDSLTIFISDINCDTRTSSEALSEIESRHQDILCLESGIKELHEIFTDTAMLLESQGDLINNIEKNVTSAAEYVDVSKEEINKAVVYKKNPYKIATLPSFFKSFKRQTAAKTATD</sequence>
<evidence type="ECO:0000313" key="5">
    <source>
        <dbReference type="EMBL" id="KAF0031090.1"/>
    </source>
</evidence>
<evidence type="ECO:0000256" key="2">
    <source>
        <dbReference type="ARBA" id="ARBA00023054"/>
    </source>
</evidence>
<dbReference type="PANTHER" id="PTHR19957:SF36">
    <property type="entry name" value="SYNTAXIN-2"/>
    <property type="match status" value="1"/>
</dbReference>